<reference evidence="1 2" key="1">
    <citation type="submission" date="2016-10" db="EMBL/GenBank/DDBJ databases">
        <authorList>
            <person name="de Groot N.N."/>
        </authorList>
    </citation>
    <scope>NUCLEOTIDE SEQUENCE [LARGE SCALE GENOMIC DNA]</scope>
    <source>
        <strain evidence="1 2">DSM 23406</strain>
    </source>
</reference>
<evidence type="ECO:0000313" key="2">
    <source>
        <dbReference type="Proteomes" id="UP000198501"/>
    </source>
</evidence>
<dbReference type="AlphaFoldDB" id="A0A1G6WFI9"/>
<accession>A0A1G6WFI9</accession>
<gene>
    <name evidence="1" type="ORF">SAMN05660405_00957</name>
</gene>
<evidence type="ECO:0000313" key="1">
    <source>
        <dbReference type="EMBL" id="SDD64534.1"/>
    </source>
</evidence>
<name>A0A1G6WFI9_9GAMM</name>
<proteinExistence type="predicted"/>
<protein>
    <submittedName>
        <fullName evidence="1">Uncharacterized protein</fullName>
    </submittedName>
</protein>
<dbReference type="EMBL" id="FNAL01000005">
    <property type="protein sequence ID" value="SDD64534.1"/>
    <property type="molecule type" value="Genomic_DNA"/>
</dbReference>
<organism evidence="1 2">
    <name type="scientific">Psychrobacter pacificensis</name>
    <dbReference type="NCBI Taxonomy" id="112002"/>
    <lineage>
        <taxon>Bacteria</taxon>
        <taxon>Pseudomonadati</taxon>
        <taxon>Pseudomonadota</taxon>
        <taxon>Gammaproteobacteria</taxon>
        <taxon>Moraxellales</taxon>
        <taxon>Moraxellaceae</taxon>
        <taxon>Psychrobacter</taxon>
    </lineage>
</organism>
<sequence>MQFLRMISQQLSRFTALGLIMSVITAHEWRLNTGLNTRF</sequence>
<dbReference type="Proteomes" id="UP000198501">
    <property type="component" value="Unassembled WGS sequence"/>
</dbReference>